<feature type="compositionally biased region" description="Polar residues" evidence="1">
    <location>
        <begin position="125"/>
        <end position="147"/>
    </location>
</feature>
<keyword evidence="4" id="KW-1185">Reference proteome</keyword>
<feature type="region of interest" description="Disordered" evidence="1">
    <location>
        <begin position="97"/>
        <end position="147"/>
    </location>
</feature>
<proteinExistence type="predicted"/>
<dbReference type="OrthoDB" id="197400at2759"/>
<evidence type="ECO:0000256" key="1">
    <source>
        <dbReference type="SAM" id="MobiDB-lite"/>
    </source>
</evidence>
<reference evidence="4" key="1">
    <citation type="journal article" date="2018" name="Gigascience">
        <title>Genome assembly of the Pink Ipe (Handroanthus impetiginosus, Bignoniaceae), a highly valued, ecologically keystone Neotropical timber forest tree.</title>
        <authorList>
            <person name="Silva-Junior O.B."/>
            <person name="Grattapaglia D."/>
            <person name="Novaes E."/>
            <person name="Collevatti R.G."/>
        </authorList>
    </citation>
    <scope>NUCLEOTIDE SEQUENCE [LARGE SCALE GENOMIC DNA]</scope>
    <source>
        <strain evidence="4">cv. UFG-1</strain>
    </source>
</reference>
<evidence type="ECO:0000259" key="2">
    <source>
        <dbReference type="Pfam" id="PF20636"/>
    </source>
</evidence>
<dbReference type="STRING" id="429701.A0A2G9GUT7"/>
<accession>A0A2G9GUT7</accession>
<evidence type="ECO:0000313" key="4">
    <source>
        <dbReference type="Proteomes" id="UP000231279"/>
    </source>
</evidence>
<dbReference type="CDD" id="cd22851">
    <property type="entry name" value="SMN_N"/>
    <property type="match status" value="1"/>
</dbReference>
<sequence>MGKEGDLWDDSALIKAFDSAISKYKTMHGMSGSTAEDEAITNTEENLPAARAGNGSNEFRYDAERHVQNDGNLYAAVESTAKIGETANSLEIKENSDLESAKCVGSSNTQNGKLLSGSEDPADKSVSSGKHQISSEGKGQNESTWYSNDPEEYSQLLNKYYELEAHRQYILQQLNQYSNWNYQYPTPEEYQASVPQPCSTVACSCPYGCQNWVAPCNLSPGLCSGGACIDKSCNAVSKGSKNVDPVFSEDPDFVKTAMVAAKRALSSSTKEANGGKDKQLGMEIDHNAESTKFKTDLDVVLNAWYSAGFYTGKYLSEQSFEKRKHGQEH</sequence>
<protein>
    <recommendedName>
        <fullName evidence="2">Survival Motor Neuron Gemin2-binding domain-containing protein</fullName>
    </recommendedName>
</protein>
<dbReference type="PANTHER" id="PTHR39267">
    <property type="entry name" value="SURVIVAL MOTOR NEURON-LIKE PROTEIN 1"/>
    <property type="match status" value="1"/>
</dbReference>
<comment type="caution">
    <text evidence="3">The sequence shown here is derived from an EMBL/GenBank/DDBJ whole genome shotgun (WGS) entry which is preliminary data.</text>
</comment>
<dbReference type="EMBL" id="NKXS01003618">
    <property type="protein sequence ID" value="PIN09059.1"/>
    <property type="molecule type" value="Genomic_DNA"/>
</dbReference>
<feature type="region of interest" description="Disordered" evidence="1">
    <location>
        <begin position="35"/>
        <end position="55"/>
    </location>
</feature>
<gene>
    <name evidence="3" type="ORF">CDL12_18360</name>
</gene>
<name>A0A2G9GUT7_9LAMI</name>
<dbReference type="Proteomes" id="UP000231279">
    <property type="component" value="Unassembled WGS sequence"/>
</dbReference>
<organism evidence="3 4">
    <name type="scientific">Handroanthus impetiginosus</name>
    <dbReference type="NCBI Taxonomy" id="429701"/>
    <lineage>
        <taxon>Eukaryota</taxon>
        <taxon>Viridiplantae</taxon>
        <taxon>Streptophyta</taxon>
        <taxon>Embryophyta</taxon>
        <taxon>Tracheophyta</taxon>
        <taxon>Spermatophyta</taxon>
        <taxon>Magnoliopsida</taxon>
        <taxon>eudicotyledons</taxon>
        <taxon>Gunneridae</taxon>
        <taxon>Pentapetalae</taxon>
        <taxon>asterids</taxon>
        <taxon>lamiids</taxon>
        <taxon>Lamiales</taxon>
        <taxon>Bignoniaceae</taxon>
        <taxon>Crescentiina</taxon>
        <taxon>Tabebuia alliance</taxon>
        <taxon>Handroanthus</taxon>
    </lineage>
</organism>
<evidence type="ECO:0000313" key="3">
    <source>
        <dbReference type="EMBL" id="PIN09059.1"/>
    </source>
</evidence>
<dbReference type="PANTHER" id="PTHR39267:SF1">
    <property type="entry name" value="SURVIVAL MOTOR NEURON PROTEIN"/>
    <property type="match status" value="1"/>
</dbReference>
<dbReference type="InterPro" id="IPR040424">
    <property type="entry name" value="Smn1"/>
</dbReference>
<dbReference type="AlphaFoldDB" id="A0A2G9GUT7"/>
<feature type="domain" description="Survival Motor Neuron Gemin2-binding" evidence="2">
    <location>
        <begin position="1"/>
        <end position="29"/>
    </location>
</feature>
<dbReference type="InterPro" id="IPR049481">
    <property type="entry name" value="SMN_G2-BD"/>
</dbReference>
<dbReference type="Pfam" id="PF20636">
    <property type="entry name" value="SMN_G2-BD"/>
    <property type="match status" value="1"/>
</dbReference>